<dbReference type="SUPFAM" id="SSF56784">
    <property type="entry name" value="HAD-like"/>
    <property type="match status" value="1"/>
</dbReference>
<dbReference type="SFLD" id="SFLDS00003">
    <property type="entry name" value="Haloacid_Dehalogenase"/>
    <property type="match status" value="1"/>
</dbReference>
<keyword evidence="2" id="KW-1185">Reference proteome</keyword>
<sequence>MKPILFWDFNGTILDDVHLTWQIETKMLQERHMRTYTLEEYKDMFCFPVINYYYRMGYTFENETYDDVSVEFNDAYARGFSSCRLMPGFLTKIQEAIQKGYENIILSASQKDNLKQQCQELGIDQYFSYLLGTDNLYGGSKIDMAKAFMQKQKIDPTNCRFIGDTLHDQECANAIGINDVVLVAQGHQSRSVLESGCDHVADSLMEVEL</sequence>
<dbReference type="InterPro" id="IPR050155">
    <property type="entry name" value="HAD-like_hydrolase_sf"/>
</dbReference>
<keyword evidence="1" id="KW-0378">Hydrolase</keyword>
<reference evidence="1 2" key="1">
    <citation type="submission" date="2022-03" db="EMBL/GenBank/DDBJ databases">
        <title>Novel taxa within the pig intestine.</title>
        <authorList>
            <person name="Wylensek D."/>
            <person name="Bishof K."/>
            <person name="Afrizal A."/>
            <person name="Clavel T."/>
        </authorList>
    </citation>
    <scope>NUCLEOTIDE SEQUENCE [LARGE SCALE GENOMIC DNA]</scope>
    <source>
        <strain evidence="1 2">CLA-KB-P133</strain>
    </source>
</reference>
<dbReference type="Proteomes" id="UP001286174">
    <property type="component" value="Unassembled WGS sequence"/>
</dbReference>
<comment type="caution">
    <text evidence="1">The sequence shown here is derived from an EMBL/GenBank/DDBJ whole genome shotgun (WGS) entry which is preliminary data.</text>
</comment>
<name>A0AB35U4N7_9FIRM</name>
<dbReference type="Pfam" id="PF13419">
    <property type="entry name" value="HAD_2"/>
    <property type="match status" value="1"/>
</dbReference>
<dbReference type="InterPro" id="IPR023214">
    <property type="entry name" value="HAD_sf"/>
</dbReference>
<dbReference type="InterPro" id="IPR023198">
    <property type="entry name" value="PGP-like_dom2"/>
</dbReference>
<gene>
    <name evidence="1" type="ORF">MOZ60_04240</name>
</gene>
<dbReference type="GO" id="GO:0006281">
    <property type="term" value="P:DNA repair"/>
    <property type="evidence" value="ECO:0007669"/>
    <property type="project" value="TreeGrafter"/>
</dbReference>
<protein>
    <submittedName>
        <fullName evidence="1">HAD hydrolase-like protein</fullName>
    </submittedName>
</protein>
<dbReference type="PANTHER" id="PTHR43434">
    <property type="entry name" value="PHOSPHOGLYCOLATE PHOSPHATASE"/>
    <property type="match status" value="1"/>
</dbReference>
<dbReference type="RefSeq" id="WP_370595770.1">
    <property type="nucleotide sequence ID" value="NZ_JALBUR010000007.1"/>
</dbReference>
<dbReference type="InterPro" id="IPR036412">
    <property type="entry name" value="HAD-like_sf"/>
</dbReference>
<dbReference type="InterPro" id="IPR041492">
    <property type="entry name" value="HAD_2"/>
</dbReference>
<proteinExistence type="predicted"/>
<dbReference type="AlphaFoldDB" id="A0AB35U4N7"/>
<evidence type="ECO:0000313" key="1">
    <source>
        <dbReference type="EMBL" id="MDX8419302.1"/>
    </source>
</evidence>
<dbReference type="EMBL" id="JALBUR010000007">
    <property type="protein sequence ID" value="MDX8419302.1"/>
    <property type="molecule type" value="Genomic_DNA"/>
</dbReference>
<organism evidence="1 2">
    <name type="scientific">Grylomicrobium aquisgranensis</name>
    <dbReference type="NCBI Taxonomy" id="2926318"/>
    <lineage>
        <taxon>Bacteria</taxon>
        <taxon>Bacillati</taxon>
        <taxon>Bacillota</taxon>
        <taxon>Erysipelotrichia</taxon>
        <taxon>Erysipelotrichales</taxon>
        <taxon>Erysipelotrichaceae</taxon>
        <taxon>Grylomicrobium</taxon>
    </lineage>
</organism>
<dbReference type="GO" id="GO:0008967">
    <property type="term" value="F:phosphoglycolate phosphatase activity"/>
    <property type="evidence" value="ECO:0007669"/>
    <property type="project" value="TreeGrafter"/>
</dbReference>
<evidence type="ECO:0000313" key="2">
    <source>
        <dbReference type="Proteomes" id="UP001286174"/>
    </source>
</evidence>
<dbReference type="Gene3D" id="3.40.50.1000">
    <property type="entry name" value="HAD superfamily/HAD-like"/>
    <property type="match status" value="1"/>
</dbReference>
<dbReference type="Gene3D" id="1.10.150.240">
    <property type="entry name" value="Putative phosphatase, domain 2"/>
    <property type="match status" value="1"/>
</dbReference>
<dbReference type="SFLD" id="SFLDG01129">
    <property type="entry name" value="C1.5:_HAD__Beta-PGM__Phosphata"/>
    <property type="match status" value="1"/>
</dbReference>
<accession>A0AB35U4N7</accession>
<dbReference type="PANTHER" id="PTHR43434:SF1">
    <property type="entry name" value="PHOSPHOGLYCOLATE PHOSPHATASE"/>
    <property type="match status" value="1"/>
</dbReference>
<dbReference type="GO" id="GO:0005829">
    <property type="term" value="C:cytosol"/>
    <property type="evidence" value="ECO:0007669"/>
    <property type="project" value="TreeGrafter"/>
</dbReference>